<dbReference type="Proteomes" id="UP000483286">
    <property type="component" value="Unassembled WGS sequence"/>
</dbReference>
<name>A0A7C9M8C0_9DEIO</name>
<dbReference type="AlphaFoldDB" id="A0A7C9M8C0"/>
<organism evidence="1 2">
    <name type="scientific">Deinococcus arboris</name>
    <dbReference type="NCBI Taxonomy" id="2682977"/>
    <lineage>
        <taxon>Bacteria</taxon>
        <taxon>Thermotogati</taxon>
        <taxon>Deinococcota</taxon>
        <taxon>Deinococci</taxon>
        <taxon>Deinococcales</taxon>
        <taxon>Deinococcaceae</taxon>
        <taxon>Deinococcus</taxon>
    </lineage>
</organism>
<comment type="caution">
    <text evidence="1">The sequence shown here is derived from an EMBL/GenBank/DDBJ whole genome shotgun (WGS) entry which is preliminary data.</text>
</comment>
<dbReference type="RefSeq" id="WP_157458874.1">
    <property type="nucleotide sequence ID" value="NZ_WQLB01000009.1"/>
</dbReference>
<reference evidence="1 2" key="1">
    <citation type="submission" date="2019-12" db="EMBL/GenBank/DDBJ databases">
        <title>Deinococcus sp. HMF7620 Genome sequencing and assembly.</title>
        <authorList>
            <person name="Kang H."/>
            <person name="Kim H."/>
            <person name="Joh K."/>
        </authorList>
    </citation>
    <scope>NUCLEOTIDE SEQUENCE [LARGE SCALE GENOMIC DNA]</scope>
    <source>
        <strain evidence="1 2">HMF7620</strain>
    </source>
</reference>
<protein>
    <submittedName>
        <fullName evidence="1">Uncharacterized protein</fullName>
    </submittedName>
</protein>
<sequence length="98" mass="10588">MARSKKELVEAIAAAGGETLNPDDHTAAELEAKLDELEAQAEEVATITVKVNPDKGSGSYLHPESKTAIERGGKAVEVPDDAWTQDMVAKRFLLEVRK</sequence>
<evidence type="ECO:0000313" key="2">
    <source>
        <dbReference type="Proteomes" id="UP000483286"/>
    </source>
</evidence>
<accession>A0A7C9M8C0</accession>
<gene>
    <name evidence="1" type="ORF">GO986_08610</name>
</gene>
<keyword evidence="2" id="KW-1185">Reference proteome</keyword>
<evidence type="ECO:0000313" key="1">
    <source>
        <dbReference type="EMBL" id="MVN86823.1"/>
    </source>
</evidence>
<proteinExistence type="predicted"/>
<dbReference type="EMBL" id="WQLB01000009">
    <property type="protein sequence ID" value="MVN86823.1"/>
    <property type="molecule type" value="Genomic_DNA"/>
</dbReference>